<dbReference type="EMBL" id="JAVDRF010000011">
    <property type="protein sequence ID" value="MDR6538515.1"/>
    <property type="molecule type" value="Genomic_DNA"/>
</dbReference>
<dbReference type="Pfam" id="PF13561">
    <property type="entry name" value="adh_short_C2"/>
    <property type="match status" value="1"/>
</dbReference>
<proteinExistence type="inferred from homology"/>
<accession>A0ABU1NKI6</accession>
<evidence type="ECO:0000256" key="1">
    <source>
        <dbReference type="ARBA" id="ARBA00006484"/>
    </source>
</evidence>
<protein>
    <submittedName>
        <fullName evidence="2">Meso-butanediol dehydrogenase/(S,S)-butanediol dehydrogenase/diacetyl reductase</fullName>
        <ecNumber evidence="2">1.1.1.-</ecNumber>
        <ecNumber evidence="2">1.1.1.304</ecNumber>
        <ecNumber evidence="2">1.1.1.76</ecNumber>
    </submittedName>
</protein>
<dbReference type="InterPro" id="IPR020904">
    <property type="entry name" value="Sc_DH/Rdtase_CS"/>
</dbReference>
<dbReference type="PANTHER" id="PTHR42760:SF40">
    <property type="entry name" value="3-OXOACYL-[ACYL-CARRIER-PROTEIN] REDUCTASE, CHLOROPLASTIC"/>
    <property type="match status" value="1"/>
</dbReference>
<gene>
    <name evidence="2" type="ORF">J2739_004308</name>
</gene>
<comment type="caution">
    <text evidence="2">The sequence shown here is derived from an EMBL/GenBank/DDBJ whole genome shotgun (WGS) entry which is preliminary data.</text>
</comment>
<sequence>MKRFAGRPAIVTAAASGIGRAIALRLHEEGAQVLAVDINDEGLAALPRSETLRTFVADVTAEGAPQAIVDECLRHFGAIRVLVNNAGLGNCPPFHETTDADYQKFADINQKATFLITRAALQALIESRGVVLNIASTLGLVGYRRQAVYSMAKAGVIGLTRNLAADYADQGIRVNAIAPGIIATPQTAGRLNTARFHATIVGTTPMGRPGRPEEIAGAAAFLCSDDAGFVTGQVLAVDGGQTSSAYISDALVQCWVDAHPDH</sequence>
<comment type="similarity">
    <text evidence="1">Belongs to the short-chain dehydrogenases/reductases (SDR) family.</text>
</comment>
<dbReference type="PRINTS" id="PR00081">
    <property type="entry name" value="GDHRDH"/>
</dbReference>
<evidence type="ECO:0000313" key="3">
    <source>
        <dbReference type="Proteomes" id="UP001184230"/>
    </source>
</evidence>
<dbReference type="Gene3D" id="3.40.50.720">
    <property type="entry name" value="NAD(P)-binding Rossmann-like Domain"/>
    <property type="match status" value="1"/>
</dbReference>
<dbReference type="InterPro" id="IPR036291">
    <property type="entry name" value="NAD(P)-bd_dom_sf"/>
</dbReference>
<dbReference type="EC" id="1.1.1.304" evidence="2"/>
<keyword evidence="3" id="KW-1185">Reference proteome</keyword>
<reference evidence="2 3" key="1">
    <citation type="submission" date="2023-07" db="EMBL/GenBank/DDBJ databases">
        <title>Sorghum-associated microbial communities from plants grown in Nebraska, USA.</title>
        <authorList>
            <person name="Schachtman D."/>
        </authorList>
    </citation>
    <scope>NUCLEOTIDE SEQUENCE [LARGE SCALE GENOMIC DNA]</scope>
    <source>
        <strain evidence="2 3">DS1781</strain>
    </source>
</reference>
<dbReference type="Proteomes" id="UP001184230">
    <property type="component" value="Unassembled WGS sequence"/>
</dbReference>
<dbReference type="InterPro" id="IPR002347">
    <property type="entry name" value="SDR_fam"/>
</dbReference>
<dbReference type="RefSeq" id="WP_309905383.1">
    <property type="nucleotide sequence ID" value="NZ_JAVDRF010000011.1"/>
</dbReference>
<name>A0ABU1NKI6_9BURK</name>
<dbReference type="SUPFAM" id="SSF51735">
    <property type="entry name" value="NAD(P)-binding Rossmann-fold domains"/>
    <property type="match status" value="1"/>
</dbReference>
<dbReference type="EC" id="1.1.1.-" evidence="2"/>
<dbReference type="PROSITE" id="PS00061">
    <property type="entry name" value="ADH_SHORT"/>
    <property type="match status" value="1"/>
</dbReference>
<dbReference type="GO" id="GO:0052588">
    <property type="term" value="F:diacetyl reductase ((S)-acetoin forming) (NAD+) activity"/>
    <property type="evidence" value="ECO:0007669"/>
    <property type="project" value="UniProtKB-EC"/>
</dbReference>
<keyword evidence="2" id="KW-0560">Oxidoreductase</keyword>
<dbReference type="GO" id="GO:0047512">
    <property type="term" value="F:(S,S)-butanediol dehydrogenase activity"/>
    <property type="evidence" value="ECO:0007669"/>
    <property type="project" value="UniProtKB-EC"/>
</dbReference>
<dbReference type="EC" id="1.1.1.76" evidence="2"/>
<dbReference type="PRINTS" id="PR00080">
    <property type="entry name" value="SDRFAMILY"/>
</dbReference>
<evidence type="ECO:0000313" key="2">
    <source>
        <dbReference type="EMBL" id="MDR6538515.1"/>
    </source>
</evidence>
<dbReference type="PANTHER" id="PTHR42760">
    <property type="entry name" value="SHORT-CHAIN DEHYDROGENASES/REDUCTASES FAMILY MEMBER"/>
    <property type="match status" value="1"/>
</dbReference>
<organism evidence="2 3">
    <name type="scientific">Variovorax soli</name>
    <dbReference type="NCBI Taxonomy" id="376815"/>
    <lineage>
        <taxon>Bacteria</taxon>
        <taxon>Pseudomonadati</taxon>
        <taxon>Pseudomonadota</taxon>
        <taxon>Betaproteobacteria</taxon>
        <taxon>Burkholderiales</taxon>
        <taxon>Comamonadaceae</taxon>
        <taxon>Variovorax</taxon>
    </lineage>
</organism>
<dbReference type="CDD" id="cd05233">
    <property type="entry name" value="SDR_c"/>
    <property type="match status" value="1"/>
</dbReference>